<comment type="catalytic activity">
    <reaction evidence="7">
        <text>[thioredoxin]-dithiol + NADP(+) = [thioredoxin]-disulfide + NADPH + H(+)</text>
        <dbReference type="Rhea" id="RHEA:20345"/>
        <dbReference type="Rhea" id="RHEA-COMP:10698"/>
        <dbReference type="Rhea" id="RHEA-COMP:10700"/>
        <dbReference type="ChEBI" id="CHEBI:15378"/>
        <dbReference type="ChEBI" id="CHEBI:29950"/>
        <dbReference type="ChEBI" id="CHEBI:50058"/>
        <dbReference type="ChEBI" id="CHEBI:57783"/>
        <dbReference type="ChEBI" id="CHEBI:58349"/>
        <dbReference type="EC" id="1.8.1.9"/>
    </reaction>
</comment>
<keyword evidence="4 7" id="KW-0560">Oxidoreductase</keyword>
<comment type="similarity">
    <text evidence="1 7">Belongs to the class-II pyridine nucleotide-disulfide oxidoreductase family.</text>
</comment>
<dbReference type="EMBL" id="MRAE01000068">
    <property type="protein sequence ID" value="OOO63770.1"/>
    <property type="molecule type" value="Genomic_DNA"/>
</dbReference>
<sequence length="315" mass="35176">MNKKNKNLDLMIIGAGPAGLSAAIYAARAKLNMVLIENGLIGGQIRNSYIVENYPGFKKIKGNHLADLMQEQATDLGAIIDEFDIIEKVQLNNDEKIIETSEYIYRPTTLIISTGATAKKLPIPSESKFSGKGIHYCAICDGAMYEGKTVGVVGGGNTALEEALFLSKFASKVYMIRRYDYFKGEQATLEEIENNSKIEILYNWNLIDVYGSNFIEKALIKNVKTNEEKELNLDGIFGFIGSEPKTELFKEYISLNPKGYIKTNENMETNIKGVYAAGDVREKQFRQITTAVADGTIAALTAEKYIIEKRRKKQY</sequence>
<accession>A0A1S9I0D1</accession>
<dbReference type="GO" id="GO:0005737">
    <property type="term" value="C:cytoplasm"/>
    <property type="evidence" value="ECO:0007669"/>
    <property type="project" value="InterPro"/>
</dbReference>
<dbReference type="PANTHER" id="PTHR48105">
    <property type="entry name" value="THIOREDOXIN REDUCTASE 1-RELATED-RELATED"/>
    <property type="match status" value="1"/>
</dbReference>
<dbReference type="PROSITE" id="PS00573">
    <property type="entry name" value="PYRIDINE_REDOX_2"/>
    <property type="match status" value="1"/>
</dbReference>
<keyword evidence="3 7" id="KW-0274">FAD</keyword>
<dbReference type="Proteomes" id="UP000190206">
    <property type="component" value="Unassembled WGS sequence"/>
</dbReference>
<dbReference type="SUPFAM" id="SSF51905">
    <property type="entry name" value="FAD/NAD(P)-binding domain"/>
    <property type="match status" value="1"/>
</dbReference>
<dbReference type="InterPro" id="IPR023753">
    <property type="entry name" value="FAD/NAD-binding_dom"/>
</dbReference>
<gene>
    <name evidence="10" type="ORF">BS637_11900</name>
    <name evidence="11" type="ORF">BS638_13635</name>
</gene>
<organism evidence="11 13">
    <name type="scientific">Clostridium tepidum</name>
    <dbReference type="NCBI Taxonomy" id="1962263"/>
    <lineage>
        <taxon>Bacteria</taxon>
        <taxon>Bacillati</taxon>
        <taxon>Bacillota</taxon>
        <taxon>Clostridia</taxon>
        <taxon>Eubacteriales</taxon>
        <taxon>Clostridiaceae</taxon>
        <taxon>Clostridium</taxon>
    </lineage>
</organism>
<dbReference type="InterPro" id="IPR036188">
    <property type="entry name" value="FAD/NAD-bd_sf"/>
</dbReference>
<dbReference type="PRINTS" id="PR00469">
    <property type="entry name" value="PNDRDTASEII"/>
</dbReference>
<dbReference type="EMBL" id="MRAD01000013">
    <property type="protein sequence ID" value="OOO61476.1"/>
    <property type="molecule type" value="Genomic_DNA"/>
</dbReference>
<evidence type="ECO:0000313" key="11">
    <source>
        <dbReference type="EMBL" id="OOO63770.1"/>
    </source>
</evidence>
<dbReference type="InterPro" id="IPR005982">
    <property type="entry name" value="Thioredox_Rdtase"/>
</dbReference>
<evidence type="ECO:0000256" key="7">
    <source>
        <dbReference type="RuleBase" id="RU003880"/>
    </source>
</evidence>
<keyword evidence="2 7" id="KW-0285">Flavoprotein</keyword>
<evidence type="ECO:0000256" key="1">
    <source>
        <dbReference type="ARBA" id="ARBA00009333"/>
    </source>
</evidence>
<dbReference type="RefSeq" id="WP_078025030.1">
    <property type="nucleotide sequence ID" value="NZ_JADPGM010000005.1"/>
</dbReference>
<dbReference type="GO" id="GO:0004791">
    <property type="term" value="F:thioredoxin-disulfide reductase (NADPH) activity"/>
    <property type="evidence" value="ECO:0007669"/>
    <property type="project" value="UniProtKB-UniRule"/>
</dbReference>
<dbReference type="Pfam" id="PF07992">
    <property type="entry name" value="Pyr_redox_2"/>
    <property type="match status" value="1"/>
</dbReference>
<evidence type="ECO:0000256" key="6">
    <source>
        <dbReference type="ARBA" id="ARBA00023284"/>
    </source>
</evidence>
<keyword evidence="12" id="KW-1185">Reference proteome</keyword>
<evidence type="ECO:0000256" key="3">
    <source>
        <dbReference type="ARBA" id="ARBA00022827"/>
    </source>
</evidence>
<keyword evidence="6 7" id="KW-0676">Redox-active center</keyword>
<dbReference type="InterPro" id="IPR050097">
    <property type="entry name" value="Ferredoxin-NADP_redctase_2"/>
</dbReference>
<protein>
    <recommendedName>
        <fullName evidence="7">Thioredoxin reductase</fullName>
        <ecNumber evidence="7">1.8.1.9</ecNumber>
    </recommendedName>
</protein>
<feature type="domain" description="FAD/NAD(P)-binding" evidence="9">
    <location>
        <begin position="9"/>
        <end position="295"/>
    </location>
</feature>
<evidence type="ECO:0000259" key="9">
    <source>
        <dbReference type="Pfam" id="PF07992"/>
    </source>
</evidence>
<comment type="subunit">
    <text evidence="7">Homodimer.</text>
</comment>
<evidence type="ECO:0000256" key="5">
    <source>
        <dbReference type="ARBA" id="ARBA00023157"/>
    </source>
</evidence>
<reference evidence="10 12" key="1">
    <citation type="submission" date="2016-12" db="EMBL/GenBank/DDBJ databases">
        <title>Clostridium tepidum sp. nov., a close relative of Clostridium sporogenes and Clostridium botulinum Group I.</title>
        <authorList>
            <person name="Dobritsa A.P."/>
            <person name="Kutumbaka K."/>
            <person name="Werner K."/>
            <person name="Samadpour M."/>
        </authorList>
    </citation>
    <scope>NUCLEOTIDE SEQUENCE [LARGE SCALE GENOMIC DNA]</scope>
    <source>
        <strain evidence="10 12">PE</strain>
    </source>
</reference>
<dbReference type="AlphaFoldDB" id="A0A1S9I0D1"/>
<evidence type="ECO:0000313" key="10">
    <source>
        <dbReference type="EMBL" id="OOO61476.1"/>
    </source>
</evidence>
<reference evidence="11 13" key="2">
    <citation type="submission" date="2016-12" db="EMBL/GenBank/DDBJ databases">
        <title>Clostridium tepidum sp. nov., a close relative of Clostridium sporogenes and Clostridium botulinum Group I.</title>
        <authorList>
            <person name="Dobritsa A.P."/>
            <person name="Kutumbaka K.K."/>
            <person name="Werner K."/>
            <person name="Wiedmann M."/>
            <person name="Asmus A."/>
            <person name="Samadpour M."/>
        </authorList>
    </citation>
    <scope>NUCLEOTIDE SEQUENCE [LARGE SCALE GENOMIC DNA]</scope>
    <source>
        <strain evidence="11 13">IEH 97212</strain>
    </source>
</reference>
<evidence type="ECO:0000256" key="4">
    <source>
        <dbReference type="ARBA" id="ARBA00023002"/>
    </source>
</evidence>
<dbReference type="GO" id="GO:0019430">
    <property type="term" value="P:removal of superoxide radicals"/>
    <property type="evidence" value="ECO:0007669"/>
    <property type="project" value="UniProtKB-UniRule"/>
</dbReference>
<keyword evidence="8" id="KW-0521">NADP</keyword>
<name>A0A1S9I0D1_9CLOT</name>
<dbReference type="STRING" id="1962263.BS637_11900"/>
<evidence type="ECO:0000313" key="12">
    <source>
        <dbReference type="Proteomes" id="UP000190206"/>
    </source>
</evidence>
<dbReference type="Proteomes" id="UP000190256">
    <property type="component" value="Unassembled WGS sequence"/>
</dbReference>
<proteinExistence type="inferred from homology"/>
<dbReference type="PRINTS" id="PR00368">
    <property type="entry name" value="FADPNR"/>
</dbReference>
<dbReference type="OrthoDB" id="9806179at2"/>
<dbReference type="Gene3D" id="3.50.50.60">
    <property type="entry name" value="FAD/NAD(P)-binding domain"/>
    <property type="match status" value="2"/>
</dbReference>
<dbReference type="NCBIfam" id="TIGR01292">
    <property type="entry name" value="TRX_reduct"/>
    <property type="match status" value="1"/>
</dbReference>
<comment type="cofactor">
    <cofactor evidence="8">
        <name>FAD</name>
        <dbReference type="ChEBI" id="CHEBI:57692"/>
    </cofactor>
    <text evidence="8">Binds 1 FAD per subunit.</text>
</comment>
<dbReference type="EC" id="1.8.1.9" evidence="7"/>
<evidence type="ECO:0000313" key="13">
    <source>
        <dbReference type="Proteomes" id="UP000190256"/>
    </source>
</evidence>
<evidence type="ECO:0000256" key="2">
    <source>
        <dbReference type="ARBA" id="ARBA00022630"/>
    </source>
</evidence>
<evidence type="ECO:0000256" key="8">
    <source>
        <dbReference type="RuleBase" id="RU003881"/>
    </source>
</evidence>
<dbReference type="InterPro" id="IPR008255">
    <property type="entry name" value="Pyr_nucl-diS_OxRdtase_2_AS"/>
</dbReference>
<comment type="caution">
    <text evidence="11">The sequence shown here is derived from an EMBL/GenBank/DDBJ whole genome shotgun (WGS) entry which is preliminary data.</text>
</comment>
<keyword evidence="5" id="KW-1015">Disulfide bond</keyword>